<organism evidence="2">
    <name type="scientific">Candidatus Tisiphia endosymbiont of Sergentomyia squamirostris</name>
    <dbReference type="NCBI Taxonomy" id="3113639"/>
    <lineage>
        <taxon>Bacteria</taxon>
        <taxon>Pseudomonadati</taxon>
        <taxon>Pseudomonadota</taxon>
        <taxon>Alphaproteobacteria</taxon>
        <taxon>Rickettsiales</taxon>
        <taxon>Rickettsiaceae</taxon>
        <taxon>Rickettsieae</taxon>
        <taxon>Candidatus Tisiphia</taxon>
    </lineage>
</organism>
<feature type="transmembrane region" description="Helical" evidence="1">
    <location>
        <begin position="12"/>
        <end position="31"/>
    </location>
</feature>
<proteinExistence type="predicted"/>
<dbReference type="EMBL" id="AP029170">
    <property type="protein sequence ID" value="BFD46273.1"/>
    <property type="molecule type" value="Genomic_DNA"/>
</dbReference>
<accession>A0AAT9G8V2</accession>
<dbReference type="Pfam" id="PF17460">
    <property type="entry name" value="RP854"/>
    <property type="match status" value="1"/>
</dbReference>
<sequence>MLKNFIVHLKNVIFFKFIMCCLCISTILWLLQSINKDYMESTAKNQNIEESLAQETLKLYSIINSKHKILETYARYSKLLSISARQNCLERARLITTIDSFSKKYNLNEPITISIKQEFFSGINPMVGTKQDTIRIKNYDVYIRFATKDFATFLTIIREIYSCMPENTIVLSIDIKKEDVLEPKVVYKLSTERTPDMIFTKLNMRIREITANK</sequence>
<dbReference type="AlphaFoldDB" id="A0AAT9G8V2"/>
<keyword evidence="1" id="KW-1133">Transmembrane helix</keyword>
<gene>
    <name evidence="2" type="ORF">DMENIID0002_09190</name>
</gene>
<keyword evidence="1" id="KW-0812">Transmembrane</keyword>
<dbReference type="InterPro" id="IPR020135">
    <property type="entry name" value="Uncharacterised_RP854"/>
</dbReference>
<evidence type="ECO:0000256" key="1">
    <source>
        <dbReference type="SAM" id="Phobius"/>
    </source>
</evidence>
<reference evidence="2" key="1">
    <citation type="submission" date="2024-01" db="EMBL/GenBank/DDBJ databases">
        <title>Sequencing the genomes of a sandfly, Sergentomyia squamirostris, and its two endosymbionts.</title>
        <authorList>
            <person name="Itokawa K."/>
            <person name="Sanjoba C."/>
        </authorList>
    </citation>
    <scope>NUCLEOTIDE SEQUENCE</scope>
    <source>
        <strain evidence="2">RiSSQ</strain>
    </source>
</reference>
<protein>
    <submittedName>
        <fullName evidence="2">Uncharacterized protein</fullName>
    </submittedName>
</protein>
<evidence type="ECO:0000313" key="2">
    <source>
        <dbReference type="EMBL" id="BFD46273.1"/>
    </source>
</evidence>
<name>A0AAT9G8V2_9RICK</name>
<keyword evidence="1" id="KW-0472">Membrane</keyword>